<protein>
    <recommendedName>
        <fullName evidence="8">Secreted RxLR effector peptide protein</fullName>
    </recommendedName>
</protein>
<name>A0A8S9UE79_PHYIN</name>
<evidence type="ECO:0000256" key="1">
    <source>
        <dbReference type="ARBA" id="ARBA00004613"/>
    </source>
</evidence>
<dbReference type="InterPro" id="IPR031825">
    <property type="entry name" value="RXLR"/>
</dbReference>
<dbReference type="Pfam" id="PF16810">
    <property type="entry name" value="RXLR"/>
    <property type="match status" value="1"/>
</dbReference>
<evidence type="ECO:0000313" key="7">
    <source>
        <dbReference type="Proteomes" id="UP000704712"/>
    </source>
</evidence>
<dbReference type="EMBL" id="JAACNO010001630">
    <property type="protein sequence ID" value="KAF4138823.1"/>
    <property type="molecule type" value="Genomic_DNA"/>
</dbReference>
<feature type="signal peptide" evidence="5">
    <location>
        <begin position="1"/>
        <end position="17"/>
    </location>
</feature>
<gene>
    <name evidence="6" type="ORF">GN958_ATG12032</name>
</gene>
<evidence type="ECO:0000256" key="4">
    <source>
        <dbReference type="ARBA" id="ARBA00022729"/>
    </source>
</evidence>
<evidence type="ECO:0000256" key="5">
    <source>
        <dbReference type="SAM" id="SignalP"/>
    </source>
</evidence>
<feature type="chain" id="PRO_5035933954" description="Secreted RxLR effector peptide protein" evidence="5">
    <location>
        <begin position="18"/>
        <end position="474"/>
    </location>
</feature>
<sequence>MRCFVFLVLLIASVVLANGDATVETADANTVSSLQSLASSLSTTKYEAHATRLLRVQDEEERALPIPPPSLSLFSNWVKAMRLKVTNSVRARYWLWRRQSVEAVFRQLKLDGGLNKILANPKFHAWSTYVNLYNRKNLGKEVTMAGILSKTYGDLALSIMLEVALNVGGQSRMAAVLARQQRQAWKMAGKSAEDIFVLLKLEQAGDSLFVTPQLNTWYNYVPTLLKKDDANKVMASVLTAHYGDEALAKIFREANPRVRRMRFVRLWLENAVAQNRPKNTLSPDESFKLLKLDAGVDKLLSNPKLETWVGYVLEAAKKVPSTEEIAKELQSAQLTLWTKKFSPDDAFKMLQLDVKVDKLLTNPNLALWITYLGKYNELNRGKGTTMIKTFTKFYGDEALAKMLKAARHVPTTEKVATQFQIAQFTQWLRDGKKQNVIWKLLNMEKATWMKNPDAQVWYRYKEFYKVNIGKGKVQ</sequence>
<evidence type="ECO:0008006" key="8">
    <source>
        <dbReference type="Google" id="ProtNLM"/>
    </source>
</evidence>
<keyword evidence="3" id="KW-0964">Secreted</keyword>
<dbReference type="Proteomes" id="UP000704712">
    <property type="component" value="Unassembled WGS sequence"/>
</dbReference>
<comment type="caution">
    <text evidence="6">The sequence shown here is derived from an EMBL/GenBank/DDBJ whole genome shotgun (WGS) entry which is preliminary data.</text>
</comment>
<accession>A0A8S9UE79</accession>
<evidence type="ECO:0000313" key="6">
    <source>
        <dbReference type="EMBL" id="KAF4138823.1"/>
    </source>
</evidence>
<evidence type="ECO:0000256" key="3">
    <source>
        <dbReference type="ARBA" id="ARBA00022525"/>
    </source>
</evidence>
<comment type="similarity">
    <text evidence="2">Belongs to the RxLR effector family.</text>
</comment>
<keyword evidence="4 5" id="KW-0732">Signal</keyword>
<reference evidence="6" key="1">
    <citation type="submission" date="2020-03" db="EMBL/GenBank/DDBJ databases">
        <title>Hybrid Assembly of Korean Phytophthora infestans isolates.</title>
        <authorList>
            <person name="Prokchorchik M."/>
            <person name="Lee Y."/>
            <person name="Seo J."/>
            <person name="Cho J.-H."/>
            <person name="Park Y.-E."/>
            <person name="Jang D.-C."/>
            <person name="Im J.-S."/>
            <person name="Choi J.-G."/>
            <person name="Park H.-J."/>
            <person name="Lee G.-B."/>
            <person name="Lee Y.-G."/>
            <person name="Hong S.-Y."/>
            <person name="Cho K."/>
            <person name="Sohn K.H."/>
        </authorList>
    </citation>
    <scope>NUCLEOTIDE SEQUENCE</scope>
    <source>
        <strain evidence="6">KR_2_A2</strain>
    </source>
</reference>
<evidence type="ECO:0000256" key="2">
    <source>
        <dbReference type="ARBA" id="ARBA00010400"/>
    </source>
</evidence>
<dbReference type="AlphaFoldDB" id="A0A8S9UE79"/>
<proteinExistence type="inferred from homology"/>
<organism evidence="6 7">
    <name type="scientific">Phytophthora infestans</name>
    <name type="common">Potato late blight agent</name>
    <name type="synonym">Botrytis infestans</name>
    <dbReference type="NCBI Taxonomy" id="4787"/>
    <lineage>
        <taxon>Eukaryota</taxon>
        <taxon>Sar</taxon>
        <taxon>Stramenopiles</taxon>
        <taxon>Oomycota</taxon>
        <taxon>Peronosporomycetes</taxon>
        <taxon>Peronosporales</taxon>
        <taxon>Peronosporaceae</taxon>
        <taxon>Phytophthora</taxon>
    </lineage>
</organism>
<comment type="subcellular location">
    <subcellularLocation>
        <location evidence="1">Secreted</location>
    </subcellularLocation>
</comment>